<sequence>MPKIYCYRPTIAFLPMTIALTPMIAFLLLVAPNHLLYRHIIPYRVDIVGQIRILALCIRDWVAQHHTTSSEELNEELKENTRIAQALNSNVQRSTPNTSSASSLGLSSSLGELEKGKEVKRGHLPILILLEALTPVPVAGVLVVSSGSEVVSDLSFPLVFPMVEDEIEHSFNLWWSKFRLFNSAKRHYTKEEGQGSCCQNSPNPFSSPRSSPNSPHCSSSSIRGPEFTLFPPPSKTQKEEPFEGYGQQDRIYKHSGELKKPRPWCINEYLIEASTDWGLLYKTGGRASLEGEDLNPPKPFSPILLMDFNEEEYANHPAEDGAEEGGVGDFEAVNKLWDEVGMGRAKGEDLDISFEM</sequence>
<keyword evidence="2" id="KW-1133">Transmembrane helix</keyword>
<dbReference type="AlphaFoldDB" id="A0A7J0E5Z6"/>
<dbReference type="Proteomes" id="UP000585474">
    <property type="component" value="Unassembled WGS sequence"/>
</dbReference>
<organism evidence="3 4">
    <name type="scientific">Actinidia rufa</name>
    <dbReference type="NCBI Taxonomy" id="165716"/>
    <lineage>
        <taxon>Eukaryota</taxon>
        <taxon>Viridiplantae</taxon>
        <taxon>Streptophyta</taxon>
        <taxon>Embryophyta</taxon>
        <taxon>Tracheophyta</taxon>
        <taxon>Spermatophyta</taxon>
        <taxon>Magnoliopsida</taxon>
        <taxon>eudicotyledons</taxon>
        <taxon>Gunneridae</taxon>
        <taxon>Pentapetalae</taxon>
        <taxon>asterids</taxon>
        <taxon>Ericales</taxon>
        <taxon>Actinidiaceae</taxon>
        <taxon>Actinidia</taxon>
    </lineage>
</organism>
<proteinExistence type="predicted"/>
<gene>
    <name evidence="3" type="ORF">Acr_02g0000050</name>
</gene>
<feature type="compositionally biased region" description="Low complexity" evidence="1">
    <location>
        <begin position="200"/>
        <end position="221"/>
    </location>
</feature>
<comment type="caution">
    <text evidence="3">The sequence shown here is derived from an EMBL/GenBank/DDBJ whole genome shotgun (WGS) entry which is preliminary data.</text>
</comment>
<evidence type="ECO:0000313" key="3">
    <source>
        <dbReference type="EMBL" id="GFY81765.1"/>
    </source>
</evidence>
<keyword evidence="2" id="KW-0472">Membrane</keyword>
<evidence type="ECO:0000256" key="2">
    <source>
        <dbReference type="SAM" id="Phobius"/>
    </source>
</evidence>
<reference evidence="3 4" key="1">
    <citation type="submission" date="2019-07" db="EMBL/GenBank/DDBJ databases">
        <title>De Novo Assembly of kiwifruit Actinidia rufa.</title>
        <authorList>
            <person name="Sugita-Konishi S."/>
            <person name="Sato K."/>
            <person name="Mori E."/>
            <person name="Abe Y."/>
            <person name="Kisaki G."/>
            <person name="Hamano K."/>
            <person name="Suezawa K."/>
            <person name="Otani M."/>
            <person name="Fukuda T."/>
            <person name="Manabe T."/>
            <person name="Gomi K."/>
            <person name="Tabuchi M."/>
            <person name="Akimitsu K."/>
            <person name="Kataoka I."/>
        </authorList>
    </citation>
    <scope>NUCLEOTIDE SEQUENCE [LARGE SCALE GENOMIC DNA]</scope>
    <source>
        <strain evidence="4">cv. Fuchu</strain>
    </source>
</reference>
<name>A0A7J0E5Z6_9ERIC</name>
<feature type="transmembrane region" description="Helical" evidence="2">
    <location>
        <begin position="12"/>
        <end position="31"/>
    </location>
</feature>
<evidence type="ECO:0000256" key="1">
    <source>
        <dbReference type="SAM" id="MobiDB-lite"/>
    </source>
</evidence>
<accession>A0A7J0E5Z6</accession>
<dbReference type="EMBL" id="BJWL01000002">
    <property type="protein sequence ID" value="GFY81765.1"/>
    <property type="molecule type" value="Genomic_DNA"/>
</dbReference>
<protein>
    <submittedName>
        <fullName evidence="3">Uncharacterized protein</fullName>
    </submittedName>
</protein>
<keyword evidence="2" id="KW-0812">Transmembrane</keyword>
<evidence type="ECO:0000313" key="4">
    <source>
        <dbReference type="Proteomes" id="UP000585474"/>
    </source>
</evidence>
<keyword evidence="4" id="KW-1185">Reference proteome</keyword>
<feature type="region of interest" description="Disordered" evidence="1">
    <location>
        <begin position="191"/>
        <end position="246"/>
    </location>
</feature>